<organism evidence="1">
    <name type="scientific">viral metagenome</name>
    <dbReference type="NCBI Taxonomy" id="1070528"/>
    <lineage>
        <taxon>unclassified sequences</taxon>
        <taxon>metagenomes</taxon>
        <taxon>organismal metagenomes</taxon>
    </lineage>
</organism>
<dbReference type="EMBL" id="MN739279">
    <property type="protein sequence ID" value="QHS96804.1"/>
    <property type="molecule type" value="Genomic_DNA"/>
</dbReference>
<dbReference type="AlphaFoldDB" id="A0A6C0BZ54"/>
<name>A0A6C0BZ54_9ZZZZ</name>
<reference evidence="1" key="1">
    <citation type="journal article" date="2020" name="Nature">
        <title>Giant virus diversity and host interactions through global metagenomics.</title>
        <authorList>
            <person name="Schulz F."/>
            <person name="Roux S."/>
            <person name="Paez-Espino D."/>
            <person name="Jungbluth S."/>
            <person name="Walsh D.A."/>
            <person name="Denef V.J."/>
            <person name="McMahon K.D."/>
            <person name="Konstantinidis K.T."/>
            <person name="Eloe-Fadrosh E.A."/>
            <person name="Kyrpides N.C."/>
            <person name="Woyke T."/>
        </authorList>
    </citation>
    <scope>NUCLEOTIDE SEQUENCE</scope>
    <source>
        <strain evidence="1">GVMAG-M-3300020166-5</strain>
    </source>
</reference>
<evidence type="ECO:0000313" key="1">
    <source>
        <dbReference type="EMBL" id="QHS96804.1"/>
    </source>
</evidence>
<proteinExistence type="predicted"/>
<protein>
    <submittedName>
        <fullName evidence="1">Uncharacterized protein</fullName>
    </submittedName>
</protein>
<sequence>MGHYLIHTVEIFIQNESFYENETFMKLSKQVKGNLVI</sequence>
<accession>A0A6C0BZ54</accession>